<feature type="domain" description="RING-type" evidence="11">
    <location>
        <begin position="46"/>
        <end position="89"/>
    </location>
</feature>
<dbReference type="PANTHER" id="PTHR11210">
    <property type="entry name" value="RING BOX"/>
    <property type="match status" value="1"/>
</dbReference>
<evidence type="ECO:0000256" key="3">
    <source>
        <dbReference type="ARBA" id="ARBA00004906"/>
    </source>
</evidence>
<evidence type="ECO:0000256" key="2">
    <source>
        <dbReference type="ARBA" id="ARBA00004496"/>
    </source>
</evidence>
<dbReference type="InterPro" id="IPR001841">
    <property type="entry name" value="Znf_RING"/>
</dbReference>
<dbReference type="PROSITE" id="PS50089">
    <property type="entry name" value="ZF_RING_2"/>
    <property type="match status" value="1"/>
</dbReference>
<organism evidence="12 13">
    <name type="scientific">Angomonas deanei</name>
    <dbReference type="NCBI Taxonomy" id="59799"/>
    <lineage>
        <taxon>Eukaryota</taxon>
        <taxon>Discoba</taxon>
        <taxon>Euglenozoa</taxon>
        <taxon>Kinetoplastea</taxon>
        <taxon>Metakinetoplastina</taxon>
        <taxon>Trypanosomatida</taxon>
        <taxon>Trypanosomatidae</taxon>
        <taxon>Strigomonadinae</taxon>
        <taxon>Angomonas</taxon>
    </lineage>
</organism>
<keyword evidence="7" id="KW-0833">Ubl conjugation pathway</keyword>
<dbReference type="VEuPathDB" id="TriTrypDB:ADEAN_000731600"/>
<proteinExistence type="predicted"/>
<dbReference type="InterPro" id="IPR051031">
    <property type="entry name" value="RING-box_E3_Ubiquitin_Ligase"/>
</dbReference>
<comment type="pathway">
    <text evidence="3">Protein modification; protein ubiquitination.</text>
</comment>
<dbReference type="EMBL" id="LR877159">
    <property type="protein sequence ID" value="CAD2219804.1"/>
    <property type="molecule type" value="Genomic_DNA"/>
</dbReference>
<keyword evidence="9" id="KW-0539">Nucleus</keyword>
<evidence type="ECO:0000256" key="6">
    <source>
        <dbReference type="ARBA" id="ARBA00022771"/>
    </source>
</evidence>
<dbReference type="Gene3D" id="3.30.40.10">
    <property type="entry name" value="Zinc/RING finger domain, C3HC4 (zinc finger)"/>
    <property type="match status" value="1"/>
</dbReference>
<evidence type="ECO:0000256" key="8">
    <source>
        <dbReference type="ARBA" id="ARBA00022833"/>
    </source>
</evidence>
<dbReference type="OrthoDB" id="8962942at2759"/>
<dbReference type="GO" id="GO:0005737">
    <property type="term" value="C:cytoplasm"/>
    <property type="evidence" value="ECO:0007669"/>
    <property type="project" value="UniProtKB-SubCell"/>
</dbReference>
<dbReference type="AlphaFoldDB" id="A0A7G2CLL1"/>
<name>A0A7G2CLL1_9TRYP</name>
<keyword evidence="6 10" id="KW-0863">Zinc-finger</keyword>
<dbReference type="Proteomes" id="UP000515908">
    <property type="component" value="Chromosome 15"/>
</dbReference>
<protein>
    <submittedName>
        <fullName evidence="12">Anaphase-promoting complex subunit 11 RING-H2 finger/RING-H2 zinc finger domain/Ring finger domain containing protein, putative</fullName>
    </submittedName>
</protein>
<keyword evidence="4" id="KW-0963">Cytoplasm</keyword>
<evidence type="ECO:0000313" key="12">
    <source>
        <dbReference type="EMBL" id="CAD2219804.1"/>
    </source>
</evidence>
<evidence type="ECO:0000256" key="1">
    <source>
        <dbReference type="ARBA" id="ARBA00004123"/>
    </source>
</evidence>
<dbReference type="SUPFAM" id="SSF57850">
    <property type="entry name" value="RING/U-box"/>
    <property type="match status" value="1"/>
</dbReference>
<evidence type="ECO:0000313" key="13">
    <source>
        <dbReference type="Proteomes" id="UP000515908"/>
    </source>
</evidence>
<evidence type="ECO:0000256" key="4">
    <source>
        <dbReference type="ARBA" id="ARBA00022490"/>
    </source>
</evidence>
<evidence type="ECO:0000256" key="10">
    <source>
        <dbReference type="PROSITE-ProRule" id="PRU00175"/>
    </source>
</evidence>
<keyword evidence="5" id="KW-0479">Metal-binding</keyword>
<dbReference type="Pfam" id="PF12678">
    <property type="entry name" value="zf-rbx1"/>
    <property type="match status" value="1"/>
</dbReference>
<dbReference type="InterPro" id="IPR024766">
    <property type="entry name" value="Znf_RING_H2"/>
</dbReference>
<sequence length="115" mass="13087">MSGSLPQYAESEEVFELTAYTPVFVSQWKVDATTCTICRNALEGPCMACLADAEVTSWECPVRWGECQHCFHDHCIQRWLKTREVCPLDGQPWKNKNEWNYSVELGGEVPAQQSV</sequence>
<evidence type="ECO:0000256" key="5">
    <source>
        <dbReference type="ARBA" id="ARBA00022723"/>
    </source>
</evidence>
<evidence type="ECO:0000259" key="11">
    <source>
        <dbReference type="PROSITE" id="PS50089"/>
    </source>
</evidence>
<keyword evidence="8" id="KW-0862">Zinc</keyword>
<keyword evidence="13" id="KW-1185">Reference proteome</keyword>
<dbReference type="GO" id="GO:0005634">
    <property type="term" value="C:nucleus"/>
    <property type="evidence" value="ECO:0007669"/>
    <property type="project" value="UniProtKB-SubCell"/>
</dbReference>
<reference evidence="12 13" key="1">
    <citation type="submission" date="2020-08" db="EMBL/GenBank/DDBJ databases">
        <authorList>
            <person name="Newling K."/>
            <person name="Davey J."/>
            <person name="Forrester S."/>
        </authorList>
    </citation>
    <scope>NUCLEOTIDE SEQUENCE [LARGE SCALE GENOMIC DNA]</scope>
    <source>
        <strain evidence="13">Crithidia deanei Carvalho (ATCC PRA-265)</strain>
    </source>
</reference>
<evidence type="ECO:0000256" key="7">
    <source>
        <dbReference type="ARBA" id="ARBA00022786"/>
    </source>
</evidence>
<dbReference type="GO" id="GO:0008270">
    <property type="term" value="F:zinc ion binding"/>
    <property type="evidence" value="ECO:0007669"/>
    <property type="project" value="UniProtKB-KW"/>
</dbReference>
<dbReference type="InterPro" id="IPR013083">
    <property type="entry name" value="Znf_RING/FYVE/PHD"/>
</dbReference>
<gene>
    <name evidence="12" type="ORF">ADEAN_000731600</name>
</gene>
<accession>A0A7G2CLL1</accession>
<evidence type="ECO:0000256" key="9">
    <source>
        <dbReference type="ARBA" id="ARBA00023242"/>
    </source>
</evidence>
<comment type="subcellular location">
    <subcellularLocation>
        <location evidence="2">Cytoplasm</location>
    </subcellularLocation>
    <subcellularLocation>
        <location evidence="1">Nucleus</location>
    </subcellularLocation>
</comment>